<dbReference type="Proteomes" id="UP000249081">
    <property type="component" value="Unassembled WGS sequence"/>
</dbReference>
<feature type="domain" description="Glycosyl transferase family 1" evidence="1">
    <location>
        <begin position="189"/>
        <end position="367"/>
    </location>
</feature>
<evidence type="ECO:0000313" key="2">
    <source>
        <dbReference type="EMBL" id="PZO33986.1"/>
    </source>
</evidence>
<keyword evidence="2" id="KW-0808">Transferase</keyword>
<evidence type="ECO:0000259" key="1">
    <source>
        <dbReference type="Pfam" id="PF00534"/>
    </source>
</evidence>
<dbReference type="CDD" id="cd03801">
    <property type="entry name" value="GT4_PimA-like"/>
    <property type="match status" value="1"/>
</dbReference>
<dbReference type="Gene3D" id="3.40.50.2000">
    <property type="entry name" value="Glycogen Phosphorylase B"/>
    <property type="match status" value="2"/>
</dbReference>
<dbReference type="NCBIfam" id="NF038298">
    <property type="entry name" value="EPS_HpsO"/>
    <property type="match status" value="1"/>
</dbReference>
<reference evidence="2 3" key="2">
    <citation type="submission" date="2018-06" db="EMBL/GenBank/DDBJ databases">
        <title>Metagenomic assembly of (sub)arctic Cyanobacteria and their associated microbiome from non-axenic cultures.</title>
        <authorList>
            <person name="Baurain D."/>
        </authorList>
    </citation>
    <scope>NUCLEOTIDE SEQUENCE [LARGE SCALE GENOMIC DNA]</scope>
    <source>
        <strain evidence="2">ULC041bin1</strain>
    </source>
</reference>
<gene>
    <name evidence="2" type="ORF">DCF17_21160</name>
</gene>
<name>A0A2W4VNA7_9CYAN</name>
<dbReference type="EMBL" id="QBMN01000227">
    <property type="protein sequence ID" value="PZO33986.1"/>
    <property type="molecule type" value="Genomic_DNA"/>
</dbReference>
<evidence type="ECO:0000313" key="3">
    <source>
        <dbReference type="Proteomes" id="UP000249081"/>
    </source>
</evidence>
<sequence length="393" mass="43664">MRVLVLSHTYIVDLNREKLRALAQLSPDIDVVVGVPRRWQPGGVQSRLIVSKPLQEGNFRVQPLGNLSQNNQGLLTFGPDLVQLLRKFRPQVIQVEQGSRALAYAQTITLNRLLGLKAKNVFFTWWNLPYQLKFPISALEAYNLRHTHGLVVGNQDGADILREHDCRAPYRVMPQLGVDDTLFCPQPQPELAAALDIPTDAFVVGYCGRFVQEKGLLTLCDALASLRHLPQPWVWLLAGRGELRDAIQAKADRAGIGDRLRWATDIPHHQVPNYINLMDTLVLPSETTDKFKTLTAKGWKEQFGHVLIEAMACAVPVIGSDSGEIPNVIGDAGLVFPEGNAPALADHLRLLMENPTRRQAIAEAGYHRAMSAYTNRALAKQLLEFYEEIGVGG</sequence>
<dbReference type="PANTHER" id="PTHR12526:SF636">
    <property type="entry name" value="BLL3647 PROTEIN"/>
    <property type="match status" value="1"/>
</dbReference>
<dbReference type="SUPFAM" id="SSF53756">
    <property type="entry name" value="UDP-Glycosyltransferase/glycogen phosphorylase"/>
    <property type="match status" value="1"/>
</dbReference>
<protein>
    <submittedName>
        <fullName evidence="2">Glycosyltransferase family 4 protein</fullName>
    </submittedName>
</protein>
<dbReference type="InterPro" id="IPR001296">
    <property type="entry name" value="Glyco_trans_1"/>
</dbReference>
<comment type="caution">
    <text evidence="2">The sequence shown here is derived from an EMBL/GenBank/DDBJ whole genome shotgun (WGS) entry which is preliminary data.</text>
</comment>
<organism evidence="2 3">
    <name type="scientific">Shackletoniella antarctica</name>
    <dbReference type="NCBI Taxonomy" id="268115"/>
    <lineage>
        <taxon>Bacteria</taxon>
        <taxon>Bacillati</taxon>
        <taxon>Cyanobacteriota</taxon>
        <taxon>Cyanophyceae</taxon>
        <taxon>Oculatellales</taxon>
        <taxon>Oculatellaceae</taxon>
        <taxon>Shackletoniella</taxon>
    </lineage>
</organism>
<dbReference type="AlphaFoldDB" id="A0A2W4VNA7"/>
<dbReference type="Pfam" id="PF00534">
    <property type="entry name" value="Glycos_transf_1"/>
    <property type="match status" value="1"/>
</dbReference>
<proteinExistence type="predicted"/>
<accession>A0A2W4VNA7</accession>
<dbReference type="GO" id="GO:0016757">
    <property type="term" value="F:glycosyltransferase activity"/>
    <property type="evidence" value="ECO:0007669"/>
    <property type="project" value="InterPro"/>
</dbReference>
<dbReference type="PANTHER" id="PTHR12526">
    <property type="entry name" value="GLYCOSYLTRANSFERASE"/>
    <property type="match status" value="1"/>
</dbReference>
<reference evidence="3" key="1">
    <citation type="submission" date="2018-04" db="EMBL/GenBank/DDBJ databases">
        <authorList>
            <person name="Cornet L."/>
        </authorList>
    </citation>
    <scope>NUCLEOTIDE SEQUENCE [LARGE SCALE GENOMIC DNA]</scope>
</reference>